<accession>A0A7I8KFL8</accession>
<name>A0A7I8KFL8_SPIIN</name>
<reference evidence="3" key="1">
    <citation type="submission" date="2020-02" db="EMBL/GenBank/DDBJ databases">
        <authorList>
            <person name="Scholz U."/>
            <person name="Mascher M."/>
            <person name="Fiebig A."/>
        </authorList>
    </citation>
    <scope>NUCLEOTIDE SEQUENCE</scope>
</reference>
<sequence>MRGMGSGGATGGGLRHHSGGILRTASRHPRRCARLQALSRSPPYSSEFAVLGLSPFASASDVKRAYKRLALKYHPDVIRGETGHEKEETFKEIKSAYESLMAKLEGESAQPSGGHGDHDEWDEWDEWMGFEGGTPIFFTPS</sequence>
<dbReference type="InterPro" id="IPR050817">
    <property type="entry name" value="DjlA_DnaK_co-chaperone"/>
</dbReference>
<evidence type="ECO:0000256" key="1">
    <source>
        <dbReference type="SAM" id="MobiDB-lite"/>
    </source>
</evidence>
<dbReference type="AlphaFoldDB" id="A0A7I8KFL8"/>
<proteinExistence type="predicted"/>
<keyword evidence="4" id="KW-1185">Reference proteome</keyword>
<organism evidence="3 4">
    <name type="scientific">Spirodela intermedia</name>
    <name type="common">Intermediate duckweed</name>
    <dbReference type="NCBI Taxonomy" id="51605"/>
    <lineage>
        <taxon>Eukaryota</taxon>
        <taxon>Viridiplantae</taxon>
        <taxon>Streptophyta</taxon>
        <taxon>Embryophyta</taxon>
        <taxon>Tracheophyta</taxon>
        <taxon>Spermatophyta</taxon>
        <taxon>Magnoliopsida</taxon>
        <taxon>Liliopsida</taxon>
        <taxon>Araceae</taxon>
        <taxon>Lemnoideae</taxon>
        <taxon>Spirodela</taxon>
    </lineage>
</organism>
<dbReference type="GO" id="GO:0005783">
    <property type="term" value="C:endoplasmic reticulum"/>
    <property type="evidence" value="ECO:0007669"/>
    <property type="project" value="UniProtKB-ARBA"/>
</dbReference>
<dbReference type="CDD" id="cd06257">
    <property type="entry name" value="DnaJ"/>
    <property type="match status" value="1"/>
</dbReference>
<dbReference type="InterPro" id="IPR001623">
    <property type="entry name" value="DnaJ_domain"/>
</dbReference>
<protein>
    <recommendedName>
        <fullName evidence="2">J domain-containing protein</fullName>
    </recommendedName>
</protein>
<feature type="region of interest" description="Disordered" evidence="1">
    <location>
        <begin position="1"/>
        <end position="27"/>
    </location>
</feature>
<dbReference type="SMART" id="SM00271">
    <property type="entry name" value="DnaJ"/>
    <property type="match status" value="1"/>
</dbReference>
<dbReference type="Pfam" id="PF00226">
    <property type="entry name" value="DnaJ"/>
    <property type="match status" value="1"/>
</dbReference>
<dbReference type="EMBL" id="LR746268">
    <property type="protein sequence ID" value="CAA7396481.1"/>
    <property type="molecule type" value="Genomic_DNA"/>
</dbReference>
<dbReference type="InterPro" id="IPR036869">
    <property type="entry name" value="J_dom_sf"/>
</dbReference>
<evidence type="ECO:0000313" key="4">
    <source>
        <dbReference type="Proteomes" id="UP000663760"/>
    </source>
</evidence>
<dbReference type="PANTHER" id="PTHR24074">
    <property type="entry name" value="CO-CHAPERONE PROTEIN DJLA"/>
    <property type="match status" value="1"/>
</dbReference>
<feature type="compositionally biased region" description="Gly residues" evidence="1">
    <location>
        <begin position="1"/>
        <end position="13"/>
    </location>
</feature>
<dbReference type="PRINTS" id="PR00625">
    <property type="entry name" value="JDOMAIN"/>
</dbReference>
<dbReference type="OrthoDB" id="552049at2759"/>
<dbReference type="Proteomes" id="UP000663760">
    <property type="component" value="Chromosome 5"/>
</dbReference>
<gene>
    <name evidence="3" type="ORF">SI8410_05007144</name>
</gene>
<dbReference type="Gene3D" id="1.10.287.110">
    <property type="entry name" value="DnaJ domain"/>
    <property type="match status" value="1"/>
</dbReference>
<evidence type="ECO:0000259" key="2">
    <source>
        <dbReference type="PROSITE" id="PS50076"/>
    </source>
</evidence>
<dbReference type="SUPFAM" id="SSF46565">
    <property type="entry name" value="Chaperone J-domain"/>
    <property type="match status" value="1"/>
</dbReference>
<feature type="domain" description="J" evidence="2">
    <location>
        <begin position="46"/>
        <end position="125"/>
    </location>
</feature>
<evidence type="ECO:0000313" key="3">
    <source>
        <dbReference type="EMBL" id="CAA7396481.1"/>
    </source>
</evidence>
<dbReference type="PROSITE" id="PS50076">
    <property type="entry name" value="DNAJ_2"/>
    <property type="match status" value="1"/>
</dbReference>